<feature type="region of interest" description="Disordered" evidence="1">
    <location>
        <begin position="300"/>
        <end position="342"/>
    </location>
</feature>
<reference evidence="3 4" key="1">
    <citation type="journal article" date="2004" name="Nature">
        <title>Genome evolution in yeasts.</title>
        <authorList>
            <consortium name="Genolevures"/>
            <person name="Dujon B."/>
            <person name="Sherman D."/>
            <person name="Fischer G."/>
            <person name="Durrens P."/>
            <person name="Casaregola S."/>
            <person name="Lafontaine I."/>
            <person name="de Montigny J."/>
            <person name="Marck C."/>
            <person name="Neuveglise C."/>
            <person name="Talla E."/>
            <person name="Goffard N."/>
            <person name="Frangeul L."/>
            <person name="Aigle M."/>
            <person name="Anthouard V."/>
            <person name="Babour A."/>
            <person name="Barbe V."/>
            <person name="Barnay S."/>
            <person name="Blanchin S."/>
            <person name="Beckerich J.M."/>
            <person name="Beyne E."/>
            <person name="Bleykasten C."/>
            <person name="Boisrame A."/>
            <person name="Boyer J."/>
            <person name="Cattolico L."/>
            <person name="Confanioleri F."/>
            <person name="de Daruvar A."/>
            <person name="Despons L."/>
            <person name="Fabre E."/>
            <person name="Fairhead C."/>
            <person name="Ferry-Dumazet H."/>
            <person name="Groppi A."/>
            <person name="Hantraye F."/>
            <person name="Hennequin C."/>
            <person name="Jauniaux N."/>
            <person name="Joyet P."/>
            <person name="Kachouri R."/>
            <person name="Kerrest A."/>
            <person name="Koszul R."/>
            <person name="Lemaire M."/>
            <person name="Lesur I."/>
            <person name="Ma L."/>
            <person name="Muller H."/>
            <person name="Nicaud J.M."/>
            <person name="Nikolski M."/>
            <person name="Oztas S."/>
            <person name="Ozier-Kalogeropoulos O."/>
            <person name="Pellenz S."/>
            <person name="Potier S."/>
            <person name="Richard G.F."/>
            <person name="Straub M.L."/>
            <person name="Suleau A."/>
            <person name="Swennene D."/>
            <person name="Tekaia F."/>
            <person name="Wesolowski-Louvel M."/>
            <person name="Westhof E."/>
            <person name="Wirth B."/>
            <person name="Zeniou-Meyer M."/>
            <person name="Zivanovic I."/>
            <person name="Bolotin-Fukuhara M."/>
            <person name="Thierry A."/>
            <person name="Bouchier C."/>
            <person name="Caudron B."/>
            <person name="Scarpelli C."/>
            <person name="Gaillardin C."/>
            <person name="Weissenbach J."/>
            <person name="Wincker P."/>
            <person name="Souciet J.L."/>
        </authorList>
    </citation>
    <scope>NUCLEOTIDE SEQUENCE [LARGE SCALE GENOMIC DNA]</scope>
    <source>
        <strain evidence="4">ATCC 36239 / CBS 767 / BCRC 21394 / JCM 1990 / NBRC 0083 / IGC 2968</strain>
    </source>
</reference>
<feature type="compositionally biased region" description="Low complexity" evidence="1">
    <location>
        <begin position="300"/>
        <end position="336"/>
    </location>
</feature>
<evidence type="ECO:0000313" key="4">
    <source>
        <dbReference type="Proteomes" id="UP000000599"/>
    </source>
</evidence>
<dbReference type="eggNOG" id="ENOG502QVGM">
    <property type="taxonomic scope" value="Eukaryota"/>
</dbReference>
<dbReference type="HOGENOM" id="CLU_561418_0_0_1"/>
<dbReference type="InterPro" id="IPR008984">
    <property type="entry name" value="SMAD_FHA_dom_sf"/>
</dbReference>
<evidence type="ECO:0000313" key="3">
    <source>
        <dbReference type="EMBL" id="CAG84394.2"/>
    </source>
</evidence>
<dbReference type="PROSITE" id="PS50006">
    <property type="entry name" value="FHA_DOMAIN"/>
    <property type="match status" value="1"/>
</dbReference>
<dbReference type="KEGG" id="dha:DEHA2A02376g"/>
<dbReference type="VEuPathDB" id="FungiDB:DEHA2A02376g"/>
<name>Q6BZC7_DEBHA</name>
<keyword evidence="4" id="KW-1185">Reference proteome</keyword>
<organism evidence="3 4">
    <name type="scientific">Debaryomyces hansenii (strain ATCC 36239 / CBS 767 / BCRC 21394 / JCM 1990 / NBRC 0083 / IGC 2968)</name>
    <name type="common">Yeast</name>
    <name type="synonym">Torulaspora hansenii</name>
    <dbReference type="NCBI Taxonomy" id="284592"/>
    <lineage>
        <taxon>Eukaryota</taxon>
        <taxon>Fungi</taxon>
        <taxon>Dikarya</taxon>
        <taxon>Ascomycota</taxon>
        <taxon>Saccharomycotina</taxon>
        <taxon>Pichiomycetes</taxon>
        <taxon>Debaryomycetaceae</taxon>
        <taxon>Debaryomyces</taxon>
    </lineage>
</organism>
<dbReference type="STRING" id="284592.Q6BZC7"/>
<feature type="domain" description="FHA" evidence="2">
    <location>
        <begin position="38"/>
        <end position="94"/>
    </location>
</feature>
<dbReference type="InParanoid" id="Q6BZC7"/>
<evidence type="ECO:0000259" key="2">
    <source>
        <dbReference type="PROSITE" id="PS50006"/>
    </source>
</evidence>
<dbReference type="SUPFAM" id="SSF49879">
    <property type="entry name" value="SMAD/FHA domain"/>
    <property type="match status" value="1"/>
</dbReference>
<feature type="compositionally biased region" description="Acidic residues" evidence="1">
    <location>
        <begin position="426"/>
        <end position="437"/>
    </location>
</feature>
<protein>
    <submittedName>
        <fullName evidence="3">DEHA2A02376p</fullName>
    </submittedName>
</protein>
<feature type="region of interest" description="Disordered" evidence="1">
    <location>
        <begin position="410"/>
        <end position="445"/>
    </location>
</feature>
<sequence length="486" mass="54070">MSTYNTQGITPPDDEVKNEVSSLDERLIDYDVNKLIYVRRGSQRDSRRVIGRDNLNFDNSHLSKEHACFQYRNGALYVKDCGSTFGTTVNDKFIVANRWHVLESCDTIGLIVSKPSTWIAKIVEKFPDHDDIPLEEFSNPPIGLKLRFDYLDDKLKFCVVKDDRDHESVSEVVPNDVSMNETYDTDAYYFDNCLEVGEKHPHECACAERSCTEGNDDEVEPESKLNNNPKDTDKSNDFITHEEVSHLDCKDIECSADLDVHEPHLEISITQEVVDAKSENSDDDESCSFGHFTSELISDSDIGSDSDSLSGFSSSDSDSSSISSSSSSSNSSSSISDESEPELDTSIIIANINSDDDCADHDCTDHDGWSCQNFSSFTNSNSEESTIYGLPHAIVPVLDRTGDYLDPCITSESSNAEGRKKRSFDEYQDDIQSSDEEHESKKVKLPSTEDKFAFKSIAKEVVKGALYALATITALGVYGSTIDNQE</sequence>
<dbReference type="OMA" id="HAKIRYD"/>
<gene>
    <name evidence="3" type="ordered locus">DEHA2A02376g</name>
</gene>
<dbReference type="EMBL" id="CR382133">
    <property type="protein sequence ID" value="CAG84394.2"/>
    <property type="molecule type" value="Genomic_DNA"/>
</dbReference>
<proteinExistence type="predicted"/>
<dbReference type="SMART" id="SM00240">
    <property type="entry name" value="FHA"/>
    <property type="match status" value="1"/>
</dbReference>
<dbReference type="Gene3D" id="2.60.200.20">
    <property type="match status" value="1"/>
</dbReference>
<dbReference type="GeneID" id="2899719"/>
<dbReference type="CDD" id="cd00060">
    <property type="entry name" value="FHA"/>
    <property type="match status" value="1"/>
</dbReference>
<evidence type="ECO:0000256" key="1">
    <source>
        <dbReference type="SAM" id="MobiDB-lite"/>
    </source>
</evidence>
<dbReference type="Pfam" id="PF00498">
    <property type="entry name" value="FHA"/>
    <property type="match status" value="1"/>
</dbReference>
<dbReference type="RefSeq" id="XP_456442.2">
    <property type="nucleotide sequence ID" value="XM_456442.1"/>
</dbReference>
<accession>Q6BZC7</accession>
<dbReference type="OrthoDB" id="4096268at2759"/>
<dbReference type="Proteomes" id="UP000000599">
    <property type="component" value="Chromosome A"/>
</dbReference>
<dbReference type="InterPro" id="IPR000253">
    <property type="entry name" value="FHA_dom"/>
</dbReference>
<dbReference type="AlphaFoldDB" id="Q6BZC7"/>
<feature type="region of interest" description="Disordered" evidence="1">
    <location>
        <begin position="212"/>
        <end position="236"/>
    </location>
</feature>